<gene>
    <name evidence="7" type="ORF">OFUS_LOCUS24711</name>
</gene>
<dbReference type="GO" id="GO:0016020">
    <property type="term" value="C:membrane"/>
    <property type="evidence" value="ECO:0007669"/>
    <property type="project" value="UniProtKB-SubCell"/>
</dbReference>
<dbReference type="PANTHER" id="PTHR12270:SF25">
    <property type="entry name" value="GLYCOSYLTRANSFERASE-LIKE PROTEIN LARGE"/>
    <property type="match status" value="1"/>
</dbReference>
<dbReference type="EMBL" id="CAIIXF020000012">
    <property type="protein sequence ID" value="CAH1800873.1"/>
    <property type="molecule type" value="Genomic_DNA"/>
</dbReference>
<dbReference type="InterPro" id="IPR051292">
    <property type="entry name" value="Xyl/GlcA_transferase"/>
</dbReference>
<comment type="subcellular location">
    <subcellularLocation>
        <location evidence="1">Membrane</location>
        <topology evidence="1">Single-pass type II membrane protein</topology>
    </subcellularLocation>
</comment>
<keyword evidence="4" id="KW-1133">Transmembrane helix</keyword>
<dbReference type="AlphaFoldDB" id="A0A8S4Q677"/>
<proteinExistence type="predicted"/>
<accession>A0A8S4Q677</accession>
<keyword evidence="3" id="KW-0735">Signal-anchor</keyword>
<comment type="caution">
    <text evidence="7">The sequence shown here is derived from an EMBL/GenBank/DDBJ whole genome shotgun (WGS) entry which is preliminary data.</text>
</comment>
<dbReference type="SUPFAM" id="SSF53448">
    <property type="entry name" value="Nucleotide-diphospho-sugar transferases"/>
    <property type="match status" value="1"/>
</dbReference>
<evidence type="ECO:0000256" key="1">
    <source>
        <dbReference type="ARBA" id="ARBA00004606"/>
    </source>
</evidence>
<keyword evidence="5" id="KW-0472">Membrane</keyword>
<evidence type="ECO:0000313" key="8">
    <source>
        <dbReference type="Proteomes" id="UP000749559"/>
    </source>
</evidence>
<reference evidence="7" key="1">
    <citation type="submission" date="2022-03" db="EMBL/GenBank/DDBJ databases">
        <authorList>
            <person name="Martin C."/>
        </authorList>
    </citation>
    <scope>NUCLEOTIDE SEQUENCE</scope>
</reference>
<evidence type="ECO:0000256" key="3">
    <source>
        <dbReference type="ARBA" id="ARBA00022968"/>
    </source>
</evidence>
<evidence type="ECO:0000256" key="6">
    <source>
        <dbReference type="ARBA" id="ARBA00023180"/>
    </source>
</evidence>
<sequence>MKFNKNEEKVSTLINPPELTSVTQNKHSCNFISTAAIHEQEGGKQESAQLKTLTKKQLIETNKNIYRRDAKKKQLSDTFLRKLNSSFPHIQGRTVDNCTRLISEIKLRHDVQYFVFRYSYEPSPIDVTLLSHLTLNRGVHRIAKILAQWPGPASISVFGTDGEIKNFLNVAHSWKRNNVGIHVVYQRNATHYPVNFMRNIALYGAHTSHIWMIDADFTPNKDAYQLIRRHIRQCDWNSARPALVTPAFETNLTEGGVPDNKIQLLEKLNERNSAIHTFRYEFYVLPDVFIVHEPHKRILQPDTEQMCLNQIGHLIKMEILAKRRYHMITKHKSGKVKHINIPNIPEIYSV</sequence>
<organism evidence="7 8">
    <name type="scientific">Owenia fusiformis</name>
    <name type="common">Polychaete worm</name>
    <dbReference type="NCBI Taxonomy" id="6347"/>
    <lineage>
        <taxon>Eukaryota</taxon>
        <taxon>Metazoa</taxon>
        <taxon>Spiralia</taxon>
        <taxon>Lophotrochozoa</taxon>
        <taxon>Annelida</taxon>
        <taxon>Polychaeta</taxon>
        <taxon>Sedentaria</taxon>
        <taxon>Canalipalpata</taxon>
        <taxon>Sabellida</taxon>
        <taxon>Oweniida</taxon>
        <taxon>Oweniidae</taxon>
        <taxon>Owenia</taxon>
    </lineage>
</organism>
<dbReference type="GO" id="GO:0042285">
    <property type="term" value="F:xylosyltransferase activity"/>
    <property type="evidence" value="ECO:0007669"/>
    <property type="project" value="TreeGrafter"/>
</dbReference>
<dbReference type="Pfam" id="PF13896">
    <property type="entry name" value="Glyco_transf_49"/>
    <property type="match status" value="1"/>
</dbReference>
<dbReference type="PANTHER" id="PTHR12270">
    <property type="entry name" value="GLYCOSYLTRANSFERASE-RELATED"/>
    <property type="match status" value="1"/>
</dbReference>
<dbReference type="InterPro" id="IPR029044">
    <property type="entry name" value="Nucleotide-diphossugar_trans"/>
</dbReference>
<dbReference type="GO" id="GO:0015020">
    <property type="term" value="F:glucuronosyltransferase activity"/>
    <property type="evidence" value="ECO:0007669"/>
    <property type="project" value="TreeGrafter"/>
</dbReference>
<name>A0A8S4Q677_OWEFU</name>
<evidence type="ECO:0000256" key="5">
    <source>
        <dbReference type="ARBA" id="ARBA00023136"/>
    </source>
</evidence>
<keyword evidence="6" id="KW-0325">Glycoprotein</keyword>
<evidence type="ECO:0000256" key="4">
    <source>
        <dbReference type="ARBA" id="ARBA00022989"/>
    </source>
</evidence>
<evidence type="ECO:0000313" key="7">
    <source>
        <dbReference type="EMBL" id="CAH1800873.1"/>
    </source>
</evidence>
<keyword evidence="2" id="KW-0812">Transmembrane</keyword>
<keyword evidence="8" id="KW-1185">Reference proteome</keyword>
<protein>
    <submittedName>
        <fullName evidence="7">Uncharacterized protein</fullName>
    </submittedName>
</protein>
<dbReference type="Proteomes" id="UP000749559">
    <property type="component" value="Unassembled WGS sequence"/>
</dbReference>
<evidence type="ECO:0000256" key="2">
    <source>
        <dbReference type="ARBA" id="ARBA00022692"/>
    </source>
</evidence>
<dbReference type="GO" id="GO:0005794">
    <property type="term" value="C:Golgi apparatus"/>
    <property type="evidence" value="ECO:0007669"/>
    <property type="project" value="TreeGrafter"/>
</dbReference>
<dbReference type="GO" id="GO:0035269">
    <property type="term" value="P:protein O-linked glycosylation via mannose"/>
    <property type="evidence" value="ECO:0007669"/>
    <property type="project" value="TreeGrafter"/>
</dbReference>